<organism evidence="2 3">
    <name type="scientific">Sphingopyxis bauzanensis</name>
    <dbReference type="NCBI Taxonomy" id="651663"/>
    <lineage>
        <taxon>Bacteria</taxon>
        <taxon>Pseudomonadati</taxon>
        <taxon>Pseudomonadota</taxon>
        <taxon>Alphaproteobacteria</taxon>
        <taxon>Sphingomonadales</taxon>
        <taxon>Sphingomonadaceae</taxon>
        <taxon>Sphingopyxis</taxon>
    </lineage>
</organism>
<evidence type="ECO:0000259" key="1">
    <source>
        <dbReference type="Pfam" id="PF00565"/>
    </source>
</evidence>
<protein>
    <submittedName>
        <fullName evidence="2">Nuclease</fullName>
    </submittedName>
</protein>
<keyword evidence="3" id="KW-1185">Reference proteome</keyword>
<dbReference type="SUPFAM" id="SSF50199">
    <property type="entry name" value="Staphylococcal nuclease"/>
    <property type="match status" value="1"/>
</dbReference>
<feature type="domain" description="TNase-like" evidence="1">
    <location>
        <begin position="39"/>
        <end position="115"/>
    </location>
</feature>
<evidence type="ECO:0000313" key="2">
    <source>
        <dbReference type="EMBL" id="OWQ97637.1"/>
    </source>
</evidence>
<dbReference type="Proteomes" id="UP000197361">
    <property type="component" value="Unassembled WGS sequence"/>
</dbReference>
<dbReference type="OrthoDB" id="9805504at2"/>
<gene>
    <name evidence="2" type="ORF">CDQ92_08450</name>
</gene>
<dbReference type="InterPro" id="IPR016071">
    <property type="entry name" value="Staphylococal_nuclease_OB-fold"/>
</dbReference>
<evidence type="ECO:0000313" key="3">
    <source>
        <dbReference type="Proteomes" id="UP000197361"/>
    </source>
</evidence>
<name>A0A246JX18_9SPHN</name>
<dbReference type="Gene3D" id="2.40.50.90">
    <property type="match status" value="1"/>
</dbReference>
<sequence>MRDSVEAQRSDCSRIVVHDGDTFRCGGMKVRLVAASGPVDAPEFDTSPRCEADRDGWCDQDLAERARNWLDDMLSGGPVQLNCTGSDRYGRALCRASVNGRDAGDALVAEGFAKIEDRWR</sequence>
<dbReference type="Pfam" id="PF00565">
    <property type="entry name" value="SNase"/>
    <property type="match status" value="1"/>
</dbReference>
<dbReference type="EMBL" id="NISK01000002">
    <property type="protein sequence ID" value="OWQ97637.1"/>
    <property type="molecule type" value="Genomic_DNA"/>
</dbReference>
<accession>A0A246JX18</accession>
<reference evidence="2 3" key="1">
    <citation type="journal article" date="2010" name="Int. J. Syst. Evol. Microbiol.">
        <title>Sphingopyxis bauzanensis sp. nov., a psychrophilic bacterium isolated from soil.</title>
        <authorList>
            <person name="Zhang D.C."/>
            <person name="Liu H.C."/>
            <person name="Xin Y.H."/>
            <person name="Zhou Y.G."/>
            <person name="Schinner F."/>
            <person name="Margesin R."/>
        </authorList>
    </citation>
    <scope>NUCLEOTIDE SEQUENCE [LARGE SCALE GENOMIC DNA]</scope>
    <source>
        <strain evidence="2 3">DSM 22271</strain>
    </source>
</reference>
<comment type="caution">
    <text evidence="2">The sequence shown here is derived from an EMBL/GenBank/DDBJ whole genome shotgun (WGS) entry which is preliminary data.</text>
</comment>
<dbReference type="AlphaFoldDB" id="A0A246JX18"/>
<proteinExistence type="predicted"/>
<dbReference type="InterPro" id="IPR035437">
    <property type="entry name" value="SNase_OB-fold_sf"/>
</dbReference>